<evidence type="ECO:0008006" key="3">
    <source>
        <dbReference type="Google" id="ProtNLM"/>
    </source>
</evidence>
<protein>
    <recommendedName>
        <fullName evidence="3">Cysteine desulfurase</fullName>
    </recommendedName>
</protein>
<sequence length="110" mass="12983">MLFSNQVKLNGSNTVYILNPDIKSYTLSDMGFQKTNAGNYRLVRSLNLDLPTSYQLKITIKRDLKQFKMRILDSTGFRDVNLFNHDHQKEVEQFRYFMNELSIKKVIKSK</sequence>
<accession>A0A9W6B2S0</accession>
<evidence type="ECO:0000313" key="2">
    <source>
        <dbReference type="Proteomes" id="UP001144204"/>
    </source>
</evidence>
<evidence type="ECO:0000313" key="1">
    <source>
        <dbReference type="EMBL" id="GLB47009.1"/>
    </source>
</evidence>
<dbReference type="SUPFAM" id="SSF160800">
    <property type="entry name" value="Lp2179-like"/>
    <property type="match status" value="1"/>
</dbReference>
<dbReference type="Pfam" id="PF08866">
    <property type="entry name" value="DUF1831"/>
    <property type="match status" value="1"/>
</dbReference>
<dbReference type="Proteomes" id="UP001144204">
    <property type="component" value="Unassembled WGS sequence"/>
</dbReference>
<organism evidence="1 2">
    <name type="scientific">Philodulcilactobacillus myokoensis</name>
    <dbReference type="NCBI Taxonomy" id="2929573"/>
    <lineage>
        <taxon>Bacteria</taxon>
        <taxon>Bacillati</taxon>
        <taxon>Bacillota</taxon>
        <taxon>Bacilli</taxon>
        <taxon>Lactobacillales</taxon>
        <taxon>Lactobacillaceae</taxon>
        <taxon>Philodulcilactobacillus</taxon>
    </lineage>
</organism>
<gene>
    <name evidence="1" type="ORF">WR164_09880</name>
</gene>
<dbReference type="Gene3D" id="3.30.1820.10">
    <property type="entry name" value="Lp2179-like"/>
    <property type="match status" value="1"/>
</dbReference>
<comment type="caution">
    <text evidence="1">The sequence shown here is derived from an EMBL/GenBank/DDBJ whole genome shotgun (WGS) entry which is preliminary data.</text>
</comment>
<reference evidence="1" key="2">
    <citation type="journal article" date="2023" name="PLoS ONE">
        <title>Philodulcilactobacillus myokoensis gen. nov., sp. nov., a fructophilic, acidophilic, and agar-phobic lactic acid bacterium isolated from fermented vegetable extracts.</title>
        <authorList>
            <person name="Kouya T."/>
            <person name="Ishiyama Y."/>
            <person name="Ohashi S."/>
            <person name="Kumakubo R."/>
            <person name="Yamazaki T."/>
            <person name="Otaki T."/>
        </authorList>
    </citation>
    <scope>NUCLEOTIDE SEQUENCE</scope>
    <source>
        <strain evidence="1">WR16-4</strain>
    </source>
</reference>
<proteinExistence type="predicted"/>
<dbReference type="InterPro" id="IPR035942">
    <property type="entry name" value="Lp2179-like_sf"/>
</dbReference>
<name>A0A9W6B2S0_9LACO</name>
<keyword evidence="2" id="KW-1185">Reference proteome</keyword>
<dbReference type="AlphaFoldDB" id="A0A9W6B2S0"/>
<dbReference type="RefSeq" id="WP_286136467.1">
    <property type="nucleotide sequence ID" value="NZ_BRPL01000002.1"/>
</dbReference>
<dbReference type="InterPro" id="IPR014965">
    <property type="entry name" value="Amino_acid_metab_prot_put"/>
</dbReference>
<dbReference type="EMBL" id="BRPL01000002">
    <property type="protein sequence ID" value="GLB47009.1"/>
    <property type="molecule type" value="Genomic_DNA"/>
</dbReference>
<reference evidence="1" key="1">
    <citation type="submission" date="2022-07" db="EMBL/GenBank/DDBJ databases">
        <authorList>
            <person name="Kouya T."/>
            <person name="Ishiyama Y."/>
        </authorList>
    </citation>
    <scope>NUCLEOTIDE SEQUENCE</scope>
    <source>
        <strain evidence="1">WR16-4</strain>
    </source>
</reference>